<evidence type="ECO:0000256" key="1">
    <source>
        <dbReference type="ARBA" id="ARBA00004635"/>
    </source>
</evidence>
<evidence type="ECO:0000313" key="11">
    <source>
        <dbReference type="Proteomes" id="UP001589619"/>
    </source>
</evidence>
<dbReference type="InterPro" id="IPR057336">
    <property type="entry name" value="GerAC_N"/>
</dbReference>
<dbReference type="PANTHER" id="PTHR35789:SF1">
    <property type="entry name" value="SPORE GERMINATION PROTEIN B3"/>
    <property type="match status" value="1"/>
</dbReference>
<proteinExistence type="inferred from homology"/>
<dbReference type="RefSeq" id="WP_344910464.1">
    <property type="nucleotide sequence ID" value="NZ_BAAAYO010000009.1"/>
</dbReference>
<keyword evidence="5" id="KW-0472">Membrane</keyword>
<dbReference type="InterPro" id="IPR038501">
    <property type="entry name" value="Spore_GerAC_C_sf"/>
</dbReference>
<name>A0ABV5W6L7_9BACL</name>
<keyword evidence="11" id="KW-1185">Reference proteome</keyword>
<organism evidence="10 11">
    <name type="scientific">Paenibacillus hodogayensis</name>
    <dbReference type="NCBI Taxonomy" id="279208"/>
    <lineage>
        <taxon>Bacteria</taxon>
        <taxon>Bacillati</taxon>
        <taxon>Bacillota</taxon>
        <taxon>Bacilli</taxon>
        <taxon>Bacillales</taxon>
        <taxon>Paenibacillaceae</taxon>
        <taxon>Paenibacillus</taxon>
    </lineage>
</organism>
<dbReference type="Proteomes" id="UP001589619">
    <property type="component" value="Unassembled WGS sequence"/>
</dbReference>
<feature type="domain" description="Spore germination protein N-terminal" evidence="9">
    <location>
        <begin position="25"/>
        <end position="198"/>
    </location>
</feature>
<dbReference type="PROSITE" id="PS51257">
    <property type="entry name" value="PROKAR_LIPOPROTEIN"/>
    <property type="match status" value="1"/>
</dbReference>
<feature type="domain" description="Spore germination GerAC-like C-terminal" evidence="8">
    <location>
        <begin position="225"/>
        <end position="389"/>
    </location>
</feature>
<accession>A0ABV5W6L7</accession>
<comment type="subcellular location">
    <subcellularLocation>
        <location evidence="1">Membrane</location>
        <topology evidence="1">Lipid-anchor</topology>
    </subcellularLocation>
</comment>
<evidence type="ECO:0000259" key="8">
    <source>
        <dbReference type="Pfam" id="PF05504"/>
    </source>
</evidence>
<keyword evidence="7" id="KW-0449">Lipoprotein</keyword>
<dbReference type="InterPro" id="IPR008844">
    <property type="entry name" value="Spore_GerAC-like"/>
</dbReference>
<dbReference type="PANTHER" id="PTHR35789">
    <property type="entry name" value="SPORE GERMINATION PROTEIN B3"/>
    <property type="match status" value="1"/>
</dbReference>
<evidence type="ECO:0000256" key="4">
    <source>
        <dbReference type="ARBA" id="ARBA00022729"/>
    </source>
</evidence>
<evidence type="ECO:0000256" key="2">
    <source>
        <dbReference type="ARBA" id="ARBA00007886"/>
    </source>
</evidence>
<evidence type="ECO:0000256" key="6">
    <source>
        <dbReference type="ARBA" id="ARBA00023139"/>
    </source>
</evidence>
<dbReference type="Pfam" id="PF05504">
    <property type="entry name" value="Spore_GerAC"/>
    <property type="match status" value="1"/>
</dbReference>
<evidence type="ECO:0000256" key="5">
    <source>
        <dbReference type="ARBA" id="ARBA00023136"/>
    </source>
</evidence>
<dbReference type="Gene3D" id="3.30.300.210">
    <property type="entry name" value="Nutrient germinant receptor protein C, domain 3"/>
    <property type="match status" value="1"/>
</dbReference>
<dbReference type="EMBL" id="JBHMAG010000021">
    <property type="protein sequence ID" value="MFB9756212.1"/>
    <property type="molecule type" value="Genomic_DNA"/>
</dbReference>
<dbReference type="Gene3D" id="6.20.190.10">
    <property type="entry name" value="Nutrient germinant receptor protein C, domain 1"/>
    <property type="match status" value="1"/>
</dbReference>
<dbReference type="NCBIfam" id="TIGR02887">
    <property type="entry name" value="spore_ger_x_C"/>
    <property type="match status" value="1"/>
</dbReference>
<evidence type="ECO:0000256" key="7">
    <source>
        <dbReference type="ARBA" id="ARBA00023288"/>
    </source>
</evidence>
<protein>
    <submittedName>
        <fullName evidence="10">Ger(X)C family spore germination protein</fullName>
    </submittedName>
</protein>
<gene>
    <name evidence="10" type="ORF">ACFFNY_31935</name>
</gene>
<keyword evidence="3" id="KW-0309">Germination</keyword>
<evidence type="ECO:0000256" key="3">
    <source>
        <dbReference type="ARBA" id="ARBA00022544"/>
    </source>
</evidence>
<dbReference type="InterPro" id="IPR046953">
    <property type="entry name" value="Spore_GerAC-like_C"/>
</dbReference>
<evidence type="ECO:0000313" key="10">
    <source>
        <dbReference type="EMBL" id="MFB9756212.1"/>
    </source>
</evidence>
<evidence type="ECO:0000259" key="9">
    <source>
        <dbReference type="Pfam" id="PF25198"/>
    </source>
</evidence>
<sequence length="401" mass="44011">MRGRAAKTVLLLACLSVLLSGCWSRKELNELAVVVALGIDLHKNGYAVTAQVLNPNEVRTQKSTSGATPVITYSSEGRTVPDALQRMLIEAPRMLYLSHVRVLVFGEALARKGLSDTLDFISRNQQLRTDFFLLVSRGAQAADVLKIVTPFEHVPANSLYTSIVISHQKWAATGKVTLQKFITELGREGSNPVLSGVHVTGSAEKGSSLGNLHKIDPDALLQHAGLGVFEEDRLVGWLDESSSKTANYVLDEVHTTIGYVPCPGSGIAGVEIVHSDSDIDVSLGEDGKPEFTVRLDVETNLNAAECSMDLSKPATIENIQEKLNEKFARSLEGNIHEVQTKYGADIFGFGEVLHRKYPSVWAKYRERWKDSFGGMKVSVEADVTIRRIGSIVQPVRREMRE</sequence>
<comment type="similarity">
    <text evidence="2">Belongs to the GerABKC lipoprotein family.</text>
</comment>
<comment type="caution">
    <text evidence="10">The sequence shown here is derived from an EMBL/GenBank/DDBJ whole genome shotgun (WGS) entry which is preliminary data.</text>
</comment>
<keyword evidence="6" id="KW-0564">Palmitate</keyword>
<keyword evidence="4" id="KW-0732">Signal</keyword>
<reference evidence="10 11" key="1">
    <citation type="submission" date="2024-09" db="EMBL/GenBank/DDBJ databases">
        <authorList>
            <person name="Sun Q."/>
            <person name="Mori K."/>
        </authorList>
    </citation>
    <scope>NUCLEOTIDE SEQUENCE [LARGE SCALE GENOMIC DNA]</scope>
    <source>
        <strain evidence="10 11">JCM 12520</strain>
    </source>
</reference>
<dbReference type="Pfam" id="PF25198">
    <property type="entry name" value="Spore_GerAC_N"/>
    <property type="match status" value="1"/>
</dbReference>